<accession>A0A8J8NNF6</accession>
<dbReference type="Proteomes" id="UP000785679">
    <property type="component" value="Unassembled WGS sequence"/>
</dbReference>
<evidence type="ECO:0000259" key="1">
    <source>
        <dbReference type="PROSITE" id="PS50011"/>
    </source>
</evidence>
<feature type="domain" description="Protein kinase" evidence="1">
    <location>
        <begin position="1"/>
        <end position="213"/>
    </location>
</feature>
<dbReference type="InterPro" id="IPR000719">
    <property type="entry name" value="Prot_kinase_dom"/>
</dbReference>
<dbReference type="EMBL" id="RRYP01010223">
    <property type="protein sequence ID" value="TNV78518.1"/>
    <property type="molecule type" value="Genomic_DNA"/>
</dbReference>
<dbReference type="InterPro" id="IPR011009">
    <property type="entry name" value="Kinase-like_dom_sf"/>
</dbReference>
<evidence type="ECO:0000313" key="2">
    <source>
        <dbReference type="EMBL" id="TNV78518.1"/>
    </source>
</evidence>
<protein>
    <recommendedName>
        <fullName evidence="1">Protein kinase domain-containing protein</fullName>
    </recommendedName>
</protein>
<dbReference type="Gene3D" id="1.10.510.10">
    <property type="entry name" value="Transferase(Phosphotransferase) domain 1"/>
    <property type="match status" value="1"/>
</dbReference>
<keyword evidence="3" id="KW-1185">Reference proteome</keyword>
<organism evidence="2 3">
    <name type="scientific">Halteria grandinella</name>
    <dbReference type="NCBI Taxonomy" id="5974"/>
    <lineage>
        <taxon>Eukaryota</taxon>
        <taxon>Sar</taxon>
        <taxon>Alveolata</taxon>
        <taxon>Ciliophora</taxon>
        <taxon>Intramacronucleata</taxon>
        <taxon>Spirotrichea</taxon>
        <taxon>Stichotrichia</taxon>
        <taxon>Sporadotrichida</taxon>
        <taxon>Halteriidae</taxon>
        <taxon>Halteria</taxon>
    </lineage>
</organism>
<evidence type="ECO:0000313" key="3">
    <source>
        <dbReference type="Proteomes" id="UP000785679"/>
    </source>
</evidence>
<dbReference type="PROSITE" id="PS50011">
    <property type="entry name" value="PROTEIN_KINASE_DOM"/>
    <property type="match status" value="1"/>
</dbReference>
<dbReference type="SUPFAM" id="SSF56112">
    <property type="entry name" value="Protein kinase-like (PK-like)"/>
    <property type="match status" value="1"/>
</dbReference>
<sequence length="213" mass="25125">MYQCLYNPSKDTLCQLVLFIYPFKFFTDSRFYQVLGDSVFKLLKIFKFLDSENVMKLKYVKRGEDFVAFEVSCPETSLDEILQTREFPPKDRKYIAKKIPIGIKDIHLSGYVLSKIKPENILLNKNLIKIEILCLTEPNFIEESAQFEIEGRNFYQPNPSLKIQRGNRMIDYFQFGAICYRLLVAEDYFRISKTSITHPLLLIQFTCDNYKQS</sequence>
<dbReference type="GO" id="GO:0005524">
    <property type="term" value="F:ATP binding"/>
    <property type="evidence" value="ECO:0007669"/>
    <property type="project" value="InterPro"/>
</dbReference>
<dbReference type="Pfam" id="PF00069">
    <property type="entry name" value="Pkinase"/>
    <property type="match status" value="1"/>
</dbReference>
<comment type="caution">
    <text evidence="2">The sequence shown here is derived from an EMBL/GenBank/DDBJ whole genome shotgun (WGS) entry which is preliminary data.</text>
</comment>
<reference evidence="2" key="1">
    <citation type="submission" date="2019-06" db="EMBL/GenBank/DDBJ databases">
        <authorList>
            <person name="Zheng W."/>
        </authorList>
    </citation>
    <scope>NUCLEOTIDE SEQUENCE</scope>
    <source>
        <strain evidence="2">QDHG01</strain>
    </source>
</reference>
<dbReference type="GO" id="GO:0004672">
    <property type="term" value="F:protein kinase activity"/>
    <property type="evidence" value="ECO:0007669"/>
    <property type="project" value="InterPro"/>
</dbReference>
<gene>
    <name evidence="2" type="ORF">FGO68_gene15659</name>
</gene>
<name>A0A8J8NNF6_HALGN</name>
<proteinExistence type="predicted"/>
<dbReference type="AlphaFoldDB" id="A0A8J8NNF6"/>